<accession>A0A1E3HCS5</accession>
<dbReference type="RefSeq" id="XP_018990005.1">
    <property type="nucleotide sequence ID" value="XM_019142362.1"/>
</dbReference>
<evidence type="ECO:0000313" key="2">
    <source>
        <dbReference type="EMBL" id="ODN74143.1"/>
    </source>
</evidence>
<name>A0A1E3HCS5_9TREE</name>
<proteinExistence type="predicted"/>
<reference evidence="2 3" key="1">
    <citation type="submission" date="2016-06" db="EMBL/GenBank/DDBJ databases">
        <title>Evolution of pathogenesis and genome organization in the Tremellales.</title>
        <authorList>
            <person name="Cuomo C."/>
            <person name="Litvintseva A."/>
            <person name="Heitman J."/>
            <person name="Chen Y."/>
            <person name="Sun S."/>
            <person name="Springer D."/>
            <person name="Dromer F."/>
            <person name="Young S."/>
            <person name="Zeng Q."/>
            <person name="Chapman S."/>
            <person name="Gujja S."/>
            <person name="Saif S."/>
            <person name="Birren B."/>
        </authorList>
    </citation>
    <scope>NUCLEOTIDE SEQUENCE [LARGE SCALE GENOMIC DNA]</scope>
    <source>
        <strain evidence="2 3">CBS 6039</strain>
    </source>
</reference>
<dbReference type="AlphaFoldDB" id="A0A1E3HCS5"/>
<feature type="compositionally biased region" description="Low complexity" evidence="1">
    <location>
        <begin position="33"/>
        <end position="50"/>
    </location>
</feature>
<dbReference type="OrthoDB" id="10287233at2759"/>
<feature type="region of interest" description="Disordered" evidence="1">
    <location>
        <begin position="1"/>
        <end position="78"/>
    </location>
</feature>
<keyword evidence="3" id="KW-1185">Reference proteome</keyword>
<dbReference type="Proteomes" id="UP000094065">
    <property type="component" value="Unassembled WGS sequence"/>
</dbReference>
<organism evidence="2 3">
    <name type="scientific">Cryptococcus amylolentus CBS 6039</name>
    <dbReference type="NCBI Taxonomy" id="1295533"/>
    <lineage>
        <taxon>Eukaryota</taxon>
        <taxon>Fungi</taxon>
        <taxon>Dikarya</taxon>
        <taxon>Basidiomycota</taxon>
        <taxon>Agaricomycotina</taxon>
        <taxon>Tremellomycetes</taxon>
        <taxon>Tremellales</taxon>
        <taxon>Cryptococcaceae</taxon>
        <taxon>Cryptococcus</taxon>
    </lineage>
</organism>
<gene>
    <name evidence="2" type="ORF">L202_07594</name>
</gene>
<evidence type="ECO:0000313" key="3">
    <source>
        <dbReference type="Proteomes" id="UP000094065"/>
    </source>
</evidence>
<sequence length="483" mass="54517">MASFRRLSLRPAGDDAVIPSTPPLLEKKRRHSSFFAKAAASSPKSHFSPKPDTPPATRHQIIAPSPKTARSSPRTAVKTPEHDLCYDVVRQVIAHFAKDSTLVEHTVLLLLNKEIRSIYLSFTYQRLSLDPTFCRQFFCPLFRAFKLDSILLFAHTGNTFGRLTPSDVPLVYPYPPAPTTSQTALSKLKARWSSLIVVFVPTPTQQELSTRRLGGRYRCLLMNTEVLVVHDVMSLKCLAAFLLAVLQDLLAIDLQEHVPLSPEFRLLPAIRWVVYAADFAADIDITRPTFPAECALYLASRCLFSPHRCVHSSPGGNNIFASKDLLLFPATRKRFVPTVKHLVLHNVIPREVKHCYVVPHIEMYLSRLQDAWWEEGGVYGRTKWDNREEAEVAWHEVSIKDWLVRFFCGGAEGFELEGPMKRYLPAVELIDFNNTNADIQKVTQNTYEYLYSKGMEENMLAWKGVIKASKPGSKCCEGCGKAA</sequence>
<dbReference type="GeneID" id="30158903"/>
<evidence type="ECO:0000256" key="1">
    <source>
        <dbReference type="SAM" id="MobiDB-lite"/>
    </source>
</evidence>
<comment type="caution">
    <text evidence="2">The sequence shown here is derived from an EMBL/GenBank/DDBJ whole genome shotgun (WGS) entry which is preliminary data.</text>
</comment>
<dbReference type="EMBL" id="AWGJ01000012">
    <property type="protein sequence ID" value="ODN74143.1"/>
    <property type="molecule type" value="Genomic_DNA"/>
</dbReference>
<protein>
    <submittedName>
        <fullName evidence="2">Uncharacterized protein</fullName>
    </submittedName>
</protein>